<dbReference type="InterPro" id="IPR013783">
    <property type="entry name" value="Ig-like_fold"/>
</dbReference>
<dbReference type="Pfam" id="PF17802">
    <property type="entry name" value="SpaA"/>
    <property type="match status" value="1"/>
</dbReference>
<evidence type="ECO:0000259" key="2">
    <source>
        <dbReference type="PROSITE" id="PS50835"/>
    </source>
</evidence>
<organism evidence="3 4">
    <name type="scientific">Arcanobacterium phocisimile</name>
    <dbReference type="NCBI Taxonomy" id="1302235"/>
    <lineage>
        <taxon>Bacteria</taxon>
        <taxon>Bacillati</taxon>
        <taxon>Actinomycetota</taxon>
        <taxon>Actinomycetes</taxon>
        <taxon>Actinomycetales</taxon>
        <taxon>Actinomycetaceae</taxon>
        <taxon>Arcanobacterium</taxon>
    </lineage>
</organism>
<dbReference type="SUPFAM" id="SSF53300">
    <property type="entry name" value="vWA-like"/>
    <property type="match status" value="1"/>
</dbReference>
<dbReference type="PROSITE" id="PS50234">
    <property type="entry name" value="VWFA"/>
    <property type="match status" value="1"/>
</dbReference>
<name>A0ABX7IGV9_9ACTO</name>
<gene>
    <name evidence="3" type="ORF">JTE88_00125</name>
</gene>
<dbReference type="Gene3D" id="3.40.50.410">
    <property type="entry name" value="von Willebrand factor, type A domain"/>
    <property type="match status" value="1"/>
</dbReference>
<evidence type="ECO:0000259" key="1">
    <source>
        <dbReference type="PROSITE" id="PS50234"/>
    </source>
</evidence>
<sequence length="814" mass="89279">MYQSKFSLVIRRGALFFIALILLTATSGLAGSRVWAGAVEAVNDPMNPPCVEYSDVPGEVRLCKTAKAVEGLVNTWDITLRVEARELKRTSDVVLVIDRSGSMRTAGRMRSAKTAAKLFVDKLLSDTSSQATRIGLVSFAAYATLDKNIGSSKNDLDAAIDSMRPFGGTFTQDGIRKATEMLADSTADQKHIVLLSDGEPTFGYGINSPLDIGKLDKYSVSWGTRDNLEKSDFSNYRMGNGYSVWAISGYFSNIDNRIIYLNHGNSAVAEANFAKKDNNKVWSVALAVGQNGQNILSRIATAPENYTSAEPNQLESVFSKIAGSIISPISDARIVDPMGDGFRVVGAVTPLQGDATYNELDGVLSWNIGDLTQSEIRDGKRVKYEELTYRVEITDKLRDVKKEGQTPSSTDLFPTNKDAQLTYKDHLGENREKLFPKPEVNPVLITVQKKVLTADKKPKNVNHDFKIDLKNDVARGICRSPQECPSQLTYDLNASNAESATKSRQTQLRLTGTYSVEELFEGNVTSEDYDVSYQVNGADSASFTVNNNNDPDISVVVTNTEKPINLTATKVWENVPENQRSDVKVVPERSTDGSDWAEVGEPKVIQRQNEESSVSWKLDRFAENGQRYQYRVKELTDLPHVSSKVECSPATEQTSGTIECTVTNTANPGSVSWAKVDAADSSDTFLGGSVWTLTAENQESTTVEDCIAENAEKCLGPDKDPEAGKFTVSDLAWGKWTLVETRAPFGYFLDSTPHEVTIGGETINASFGKIENTRIETPPLPLTGGISRDHFYVAGTLLFVLAAGVMRRNRRHAN</sequence>
<dbReference type="Pfam" id="PF21426">
    <property type="entry name" value="GBS104-like_Ig"/>
    <property type="match status" value="1"/>
</dbReference>
<reference evidence="3 4" key="1">
    <citation type="submission" date="2021-02" db="EMBL/GenBank/DDBJ databases">
        <title>Complete Genome Sequence of Arcanobacterium phocisimile strain DSM 26142T from a harbour seal.</title>
        <authorList>
            <person name="Borowiak M."/>
            <person name="Alssahen M."/>
            <person name="Malorny B."/>
            <person name="Laemmler C."/>
            <person name="Siebert U."/>
            <person name="Ploetz M."/>
            <person name="Abdulmawjood A."/>
        </authorList>
    </citation>
    <scope>NUCLEOTIDE SEQUENCE [LARGE SCALE GENOMIC DNA]</scope>
    <source>
        <strain evidence="3 4">DSM 26142</strain>
    </source>
</reference>
<dbReference type="InterPro" id="IPR049319">
    <property type="entry name" value="GBS104-like_Ig"/>
</dbReference>
<dbReference type="InterPro" id="IPR007110">
    <property type="entry name" value="Ig-like_dom"/>
</dbReference>
<dbReference type="InterPro" id="IPR051266">
    <property type="entry name" value="CLCR"/>
</dbReference>
<dbReference type="InterPro" id="IPR002035">
    <property type="entry name" value="VWF_A"/>
</dbReference>
<dbReference type="RefSeq" id="WP_204424527.1">
    <property type="nucleotide sequence ID" value="NZ_CP070228.1"/>
</dbReference>
<dbReference type="Gene3D" id="2.60.40.10">
    <property type="entry name" value="Immunoglobulins"/>
    <property type="match status" value="1"/>
</dbReference>
<dbReference type="EMBL" id="CP070228">
    <property type="protein sequence ID" value="QRV02206.1"/>
    <property type="molecule type" value="Genomic_DNA"/>
</dbReference>
<dbReference type="Pfam" id="PF00092">
    <property type="entry name" value="VWA"/>
    <property type="match status" value="1"/>
</dbReference>
<dbReference type="InterPro" id="IPR036465">
    <property type="entry name" value="vWFA_dom_sf"/>
</dbReference>
<evidence type="ECO:0000313" key="3">
    <source>
        <dbReference type="EMBL" id="QRV02206.1"/>
    </source>
</evidence>
<dbReference type="PROSITE" id="PS50835">
    <property type="entry name" value="IG_LIKE"/>
    <property type="match status" value="1"/>
</dbReference>
<evidence type="ECO:0000313" key="4">
    <source>
        <dbReference type="Proteomes" id="UP000602653"/>
    </source>
</evidence>
<dbReference type="Proteomes" id="UP000602653">
    <property type="component" value="Chromosome"/>
</dbReference>
<accession>A0ABX7IGV9</accession>
<dbReference type="InterPro" id="IPR041033">
    <property type="entry name" value="SpaA_PFL_dom_1"/>
</dbReference>
<feature type="domain" description="Ig-like" evidence="2">
    <location>
        <begin position="639"/>
        <end position="729"/>
    </location>
</feature>
<proteinExistence type="predicted"/>
<dbReference type="CDD" id="cd00198">
    <property type="entry name" value="vWFA"/>
    <property type="match status" value="1"/>
</dbReference>
<protein>
    <submittedName>
        <fullName evidence="3">VWA domain-containing protein</fullName>
    </submittedName>
</protein>
<dbReference type="PANTHER" id="PTHR10579:SF43">
    <property type="entry name" value="ZINC FINGER (C3HC4-TYPE RING FINGER) FAMILY PROTEIN"/>
    <property type="match status" value="1"/>
</dbReference>
<keyword evidence="4" id="KW-1185">Reference proteome</keyword>
<dbReference type="SUPFAM" id="SSF49478">
    <property type="entry name" value="Cna protein B-type domain"/>
    <property type="match status" value="1"/>
</dbReference>
<dbReference type="SMART" id="SM00327">
    <property type="entry name" value="VWA"/>
    <property type="match status" value="1"/>
</dbReference>
<feature type="domain" description="VWFA" evidence="1">
    <location>
        <begin position="92"/>
        <end position="321"/>
    </location>
</feature>
<dbReference type="PANTHER" id="PTHR10579">
    <property type="entry name" value="CALCIUM-ACTIVATED CHLORIDE CHANNEL REGULATOR"/>
    <property type="match status" value="1"/>
</dbReference>